<keyword evidence="1" id="KW-1133">Transmembrane helix</keyword>
<dbReference type="RefSeq" id="WP_305162970.1">
    <property type="nucleotide sequence ID" value="NZ_JAUUTP010000059.1"/>
</dbReference>
<accession>A0AA90PBY4</accession>
<feature type="transmembrane region" description="Helical" evidence="1">
    <location>
        <begin position="69"/>
        <end position="93"/>
    </location>
</feature>
<organism evidence="2 3">
    <name type="scientific">Peribacillus simplex</name>
    <dbReference type="NCBI Taxonomy" id="1478"/>
    <lineage>
        <taxon>Bacteria</taxon>
        <taxon>Bacillati</taxon>
        <taxon>Bacillota</taxon>
        <taxon>Bacilli</taxon>
        <taxon>Bacillales</taxon>
        <taxon>Bacillaceae</taxon>
        <taxon>Peribacillus</taxon>
    </lineage>
</organism>
<sequence length="99" mass="11306">MKDKKYSWISYTSFGLGVFVILHPILANTYPKFFMVTQYIGITLTQYISITLTIIVSVIALLKKNEKKPLAILGLIMAIIMMIFAGILLYISFNKYSPY</sequence>
<evidence type="ECO:0000256" key="1">
    <source>
        <dbReference type="SAM" id="Phobius"/>
    </source>
</evidence>
<dbReference type="Proteomes" id="UP001178277">
    <property type="component" value="Unassembled WGS sequence"/>
</dbReference>
<keyword evidence="1" id="KW-0472">Membrane</keyword>
<dbReference type="AlphaFoldDB" id="A0AA90PBY4"/>
<evidence type="ECO:0000313" key="3">
    <source>
        <dbReference type="Proteomes" id="UP001178277"/>
    </source>
</evidence>
<comment type="caution">
    <text evidence="2">The sequence shown here is derived from an EMBL/GenBank/DDBJ whole genome shotgun (WGS) entry which is preliminary data.</text>
</comment>
<feature type="transmembrane region" description="Helical" evidence="1">
    <location>
        <begin position="7"/>
        <end position="27"/>
    </location>
</feature>
<reference evidence="2" key="1">
    <citation type="submission" date="2023-07" db="EMBL/GenBank/DDBJ databases">
        <title>Murine gut Bacillus species.</title>
        <authorList>
            <person name="Gutman E."/>
            <person name="Hashuel R."/>
            <person name="Litvak Y."/>
        </authorList>
    </citation>
    <scope>NUCLEOTIDE SEQUENCE</scope>
    <source>
        <strain evidence="2">RU283</strain>
    </source>
</reference>
<feature type="transmembrane region" description="Helical" evidence="1">
    <location>
        <begin position="39"/>
        <end position="62"/>
    </location>
</feature>
<keyword evidence="1" id="KW-0812">Transmembrane</keyword>
<proteinExistence type="predicted"/>
<evidence type="ECO:0000313" key="2">
    <source>
        <dbReference type="EMBL" id="MDP1421992.1"/>
    </source>
</evidence>
<dbReference type="EMBL" id="JAUUTP010000059">
    <property type="protein sequence ID" value="MDP1421992.1"/>
    <property type="molecule type" value="Genomic_DNA"/>
</dbReference>
<gene>
    <name evidence="2" type="ORF">Q8G35_27460</name>
</gene>
<name>A0AA90PBY4_9BACI</name>
<protein>
    <submittedName>
        <fullName evidence="2">Uncharacterized protein</fullName>
    </submittedName>
</protein>